<protein>
    <submittedName>
        <fullName evidence="2">Uncharacterized protein</fullName>
    </submittedName>
</protein>
<gene>
    <name evidence="2" type="ORF">Slati_3092000</name>
</gene>
<organism evidence="2">
    <name type="scientific">Sesamum latifolium</name>
    <dbReference type="NCBI Taxonomy" id="2727402"/>
    <lineage>
        <taxon>Eukaryota</taxon>
        <taxon>Viridiplantae</taxon>
        <taxon>Streptophyta</taxon>
        <taxon>Embryophyta</taxon>
        <taxon>Tracheophyta</taxon>
        <taxon>Spermatophyta</taxon>
        <taxon>Magnoliopsida</taxon>
        <taxon>eudicotyledons</taxon>
        <taxon>Gunneridae</taxon>
        <taxon>Pentapetalae</taxon>
        <taxon>asterids</taxon>
        <taxon>lamiids</taxon>
        <taxon>Lamiales</taxon>
        <taxon>Pedaliaceae</taxon>
        <taxon>Sesamum</taxon>
    </lineage>
</organism>
<comment type="caution">
    <text evidence="2">The sequence shown here is derived from an EMBL/GenBank/DDBJ whole genome shotgun (WGS) entry which is preliminary data.</text>
</comment>
<feature type="region of interest" description="Disordered" evidence="1">
    <location>
        <begin position="27"/>
        <end position="60"/>
    </location>
</feature>
<reference evidence="2" key="1">
    <citation type="submission" date="2020-06" db="EMBL/GenBank/DDBJ databases">
        <authorList>
            <person name="Li T."/>
            <person name="Hu X."/>
            <person name="Zhang T."/>
            <person name="Song X."/>
            <person name="Zhang H."/>
            <person name="Dai N."/>
            <person name="Sheng W."/>
            <person name="Hou X."/>
            <person name="Wei L."/>
        </authorList>
    </citation>
    <scope>NUCLEOTIDE SEQUENCE</scope>
    <source>
        <strain evidence="2">KEN1</strain>
        <tissue evidence="2">Leaf</tissue>
    </source>
</reference>
<dbReference type="AlphaFoldDB" id="A0AAW2UX79"/>
<feature type="compositionally biased region" description="Polar residues" evidence="1">
    <location>
        <begin position="48"/>
        <end position="59"/>
    </location>
</feature>
<proteinExistence type="predicted"/>
<sequence length="105" mass="11748">MSGTGLTIPPRGKSPLGCPAYNIGRRLENSSHQMVRRGSSLGQPMGGHQTQSTSRSFSASRAHPLQKILYTSFTSVLIYRRRNPCPPRNTQRVLRSSRWHMDLGQ</sequence>
<feature type="region of interest" description="Disordered" evidence="1">
    <location>
        <begin position="82"/>
        <end position="105"/>
    </location>
</feature>
<evidence type="ECO:0000313" key="2">
    <source>
        <dbReference type="EMBL" id="KAL0420691.1"/>
    </source>
</evidence>
<accession>A0AAW2UX79</accession>
<evidence type="ECO:0000256" key="1">
    <source>
        <dbReference type="SAM" id="MobiDB-lite"/>
    </source>
</evidence>
<dbReference type="EMBL" id="JACGWN010000011">
    <property type="protein sequence ID" value="KAL0420691.1"/>
    <property type="molecule type" value="Genomic_DNA"/>
</dbReference>
<reference evidence="2" key="2">
    <citation type="journal article" date="2024" name="Plant">
        <title>Genomic evolution and insights into agronomic trait innovations of Sesamum species.</title>
        <authorList>
            <person name="Miao H."/>
            <person name="Wang L."/>
            <person name="Qu L."/>
            <person name="Liu H."/>
            <person name="Sun Y."/>
            <person name="Le M."/>
            <person name="Wang Q."/>
            <person name="Wei S."/>
            <person name="Zheng Y."/>
            <person name="Lin W."/>
            <person name="Duan Y."/>
            <person name="Cao H."/>
            <person name="Xiong S."/>
            <person name="Wang X."/>
            <person name="Wei L."/>
            <person name="Li C."/>
            <person name="Ma Q."/>
            <person name="Ju M."/>
            <person name="Zhao R."/>
            <person name="Li G."/>
            <person name="Mu C."/>
            <person name="Tian Q."/>
            <person name="Mei H."/>
            <person name="Zhang T."/>
            <person name="Gao T."/>
            <person name="Zhang H."/>
        </authorList>
    </citation>
    <scope>NUCLEOTIDE SEQUENCE</scope>
    <source>
        <strain evidence="2">KEN1</strain>
    </source>
</reference>
<name>A0AAW2UX79_9LAMI</name>